<comment type="caution">
    <text evidence="1">The sequence shown here is derived from an EMBL/GenBank/DDBJ whole genome shotgun (WGS) entry which is preliminary data.</text>
</comment>
<evidence type="ECO:0000313" key="2">
    <source>
        <dbReference type="Proteomes" id="UP000588647"/>
    </source>
</evidence>
<dbReference type="RefSeq" id="WP_183206082.1">
    <property type="nucleotide sequence ID" value="NZ_JAAAMM010000001.1"/>
</dbReference>
<gene>
    <name evidence="1" type="ORF">GGR03_000617</name>
</gene>
<dbReference type="EMBL" id="JACIEM010000001">
    <property type="protein sequence ID" value="MBB4001570.1"/>
    <property type="molecule type" value="Genomic_DNA"/>
</dbReference>
<evidence type="ECO:0000313" key="1">
    <source>
        <dbReference type="EMBL" id="MBB4001570.1"/>
    </source>
</evidence>
<reference evidence="1 2" key="1">
    <citation type="submission" date="2020-08" db="EMBL/GenBank/DDBJ databases">
        <title>Genomic Encyclopedia of Type Strains, Phase IV (KMG-IV): sequencing the most valuable type-strain genomes for metagenomic binning, comparative biology and taxonomic classification.</title>
        <authorList>
            <person name="Goeker M."/>
        </authorList>
    </citation>
    <scope>NUCLEOTIDE SEQUENCE [LARGE SCALE GENOMIC DNA]</scope>
    <source>
        <strain evidence="1 2">DSM 103570</strain>
    </source>
</reference>
<proteinExistence type="predicted"/>
<protein>
    <submittedName>
        <fullName evidence="1">Uncharacterized protein</fullName>
    </submittedName>
</protein>
<organism evidence="1 2">
    <name type="scientific">Aurantimonas endophytica</name>
    <dbReference type="NCBI Taxonomy" id="1522175"/>
    <lineage>
        <taxon>Bacteria</taxon>
        <taxon>Pseudomonadati</taxon>
        <taxon>Pseudomonadota</taxon>
        <taxon>Alphaproteobacteria</taxon>
        <taxon>Hyphomicrobiales</taxon>
        <taxon>Aurantimonadaceae</taxon>
        <taxon>Aurantimonas</taxon>
    </lineage>
</organism>
<keyword evidence="2" id="KW-1185">Reference proteome</keyword>
<accession>A0A7W6HAD6</accession>
<dbReference type="Proteomes" id="UP000588647">
    <property type="component" value="Unassembled WGS sequence"/>
</dbReference>
<sequence length="203" mass="22640">MNVSTHTTAAREPATNPFRFEAEYPAEATKIRAMEGGELIILVDGLIAAMDAYLSIVNMPRCQEDSPSHCWLDYEMERLGAIREMAMEEMQRRPFDGGHDDDERIRCIVAYLVECGEPVGELLDQTAQMVKAQDTAKRQRRHISEIGKLIVNAIVDDGLTEREQIAASIRERLAPDEVNDADLQAAADHVRAIFDEAEARAAA</sequence>
<name>A0A7W6HAD6_9HYPH</name>
<dbReference type="AlphaFoldDB" id="A0A7W6HAD6"/>